<reference evidence="2" key="1">
    <citation type="journal article" date="2019" name="Int. J. Syst. Evol. Microbiol.">
        <title>The Global Catalogue of Microorganisms (GCM) 10K type strain sequencing project: providing services to taxonomists for standard genome sequencing and annotation.</title>
        <authorList>
            <consortium name="The Broad Institute Genomics Platform"/>
            <consortium name="The Broad Institute Genome Sequencing Center for Infectious Disease"/>
            <person name="Wu L."/>
            <person name="Ma J."/>
        </authorList>
    </citation>
    <scope>NUCLEOTIDE SEQUENCE [LARGE SCALE GENOMIC DNA]</scope>
    <source>
        <strain evidence="2">CCUG 53270</strain>
    </source>
</reference>
<proteinExistence type="predicted"/>
<evidence type="ECO:0000313" key="1">
    <source>
        <dbReference type="EMBL" id="MFD1221022.1"/>
    </source>
</evidence>
<dbReference type="EMBL" id="JBHTLU010000014">
    <property type="protein sequence ID" value="MFD1221022.1"/>
    <property type="molecule type" value="Genomic_DNA"/>
</dbReference>
<evidence type="ECO:0000313" key="2">
    <source>
        <dbReference type="Proteomes" id="UP001597180"/>
    </source>
</evidence>
<protein>
    <submittedName>
        <fullName evidence="1">Uncharacterized protein</fullName>
    </submittedName>
</protein>
<dbReference type="RefSeq" id="WP_345592080.1">
    <property type="nucleotide sequence ID" value="NZ_BAABJG010000029.1"/>
</dbReference>
<comment type="caution">
    <text evidence="1">The sequence shown here is derived from an EMBL/GenBank/DDBJ whole genome shotgun (WGS) entry which is preliminary data.</text>
</comment>
<keyword evidence="2" id="KW-1185">Reference proteome</keyword>
<organism evidence="1 2">
    <name type="scientific">Paenibacillus vulneris</name>
    <dbReference type="NCBI Taxonomy" id="1133364"/>
    <lineage>
        <taxon>Bacteria</taxon>
        <taxon>Bacillati</taxon>
        <taxon>Bacillota</taxon>
        <taxon>Bacilli</taxon>
        <taxon>Bacillales</taxon>
        <taxon>Paenibacillaceae</taxon>
        <taxon>Paenibacillus</taxon>
    </lineage>
</organism>
<dbReference type="Proteomes" id="UP001597180">
    <property type="component" value="Unassembled WGS sequence"/>
</dbReference>
<name>A0ABW3UJ53_9BACL</name>
<sequence length="63" mass="6562">MSMNRMQPLAAGMFGWRGAVRCSGLQSMVDSLYHGVLCSTGDGAYPGRAGRGTDGMAVSFSSL</sequence>
<gene>
    <name evidence="1" type="ORF">ACFQ4B_12925</name>
</gene>
<accession>A0ABW3UJ53</accession>